<dbReference type="Pfam" id="PF22599">
    <property type="entry name" value="SecDF_P1_head"/>
    <property type="match status" value="1"/>
</dbReference>
<keyword evidence="14" id="KW-1185">Reference proteome</keyword>
<evidence type="ECO:0000256" key="3">
    <source>
        <dbReference type="ARBA" id="ARBA00022475"/>
    </source>
</evidence>
<keyword evidence="4 9" id="KW-0812">Transmembrane</keyword>
<reference evidence="13 14" key="1">
    <citation type="submission" date="2013-08" db="EMBL/GenBank/DDBJ databases">
        <authorList>
            <person name="Weinstock G."/>
            <person name="Sodergren E."/>
            <person name="Wylie T."/>
            <person name="Fulton L."/>
            <person name="Fulton R."/>
            <person name="Fronick C."/>
            <person name="O'Laughlin M."/>
            <person name="Godfrey J."/>
            <person name="Miner T."/>
            <person name="Herter B."/>
            <person name="Appelbaum E."/>
            <person name="Cordes M."/>
            <person name="Lek S."/>
            <person name="Wollam A."/>
            <person name="Pepin K.H."/>
            <person name="Palsikar V.B."/>
            <person name="Mitreva M."/>
            <person name="Wilson R.K."/>
        </authorList>
    </citation>
    <scope>NUCLEOTIDE SEQUENCE [LARGE SCALE GENOMIC DNA]</scope>
    <source>
        <strain evidence="13 14">ATCC 700332</strain>
    </source>
</reference>
<dbReference type="InterPro" id="IPR022813">
    <property type="entry name" value="SecD/SecF_arch_bac"/>
</dbReference>
<evidence type="ECO:0000256" key="2">
    <source>
        <dbReference type="ARBA" id="ARBA00022448"/>
    </source>
</evidence>
<keyword evidence="2 9" id="KW-0813">Transport</keyword>
<feature type="domain" description="SecDF P1 head subdomain" evidence="12">
    <location>
        <begin position="300"/>
        <end position="398"/>
    </location>
</feature>
<evidence type="ECO:0000256" key="9">
    <source>
        <dbReference type="HAMAP-Rule" id="MF_01463"/>
    </source>
</evidence>
<comment type="function">
    <text evidence="9">Part of the Sec protein translocase complex. Interacts with the SecYEG preprotein conducting channel. SecDF uses the proton motive force (PMF) to complete protein translocation after the ATP-dependent function of SecA.</text>
</comment>
<feature type="transmembrane region" description="Helical" evidence="9">
    <location>
        <begin position="448"/>
        <end position="469"/>
    </location>
</feature>
<feature type="domain" description="Protein translocase subunit SecDF P1" evidence="11">
    <location>
        <begin position="189"/>
        <end position="246"/>
    </location>
</feature>
<evidence type="ECO:0000256" key="6">
    <source>
        <dbReference type="ARBA" id="ARBA00022989"/>
    </source>
</evidence>
<feature type="transmembrane region" description="Helical" evidence="9">
    <location>
        <begin position="547"/>
        <end position="569"/>
    </location>
</feature>
<feature type="transmembrane region" description="Helical" evidence="9">
    <location>
        <begin position="422"/>
        <end position="441"/>
    </location>
</feature>
<evidence type="ECO:0000259" key="10">
    <source>
        <dbReference type="Pfam" id="PF02355"/>
    </source>
</evidence>
<dbReference type="InterPro" id="IPR048631">
    <property type="entry name" value="SecD_1st"/>
</dbReference>
<dbReference type="NCBIfam" id="TIGR01129">
    <property type="entry name" value="secD"/>
    <property type="match status" value="1"/>
</dbReference>
<keyword evidence="7 9" id="KW-0811">Translocation</keyword>
<evidence type="ECO:0000259" key="12">
    <source>
        <dbReference type="Pfam" id="PF22599"/>
    </source>
</evidence>
<dbReference type="HAMAP" id="MF_01463_B">
    <property type="entry name" value="SecD_B"/>
    <property type="match status" value="1"/>
</dbReference>
<dbReference type="InterPro" id="IPR048634">
    <property type="entry name" value="SecD_SecF_C"/>
</dbReference>
<keyword evidence="3 9" id="KW-1003">Cell membrane</keyword>
<dbReference type="InterPro" id="IPR055344">
    <property type="entry name" value="SecD_SecF_C_bact"/>
</dbReference>
<organism evidence="13 14">
    <name type="scientific">Treponema lecithinolyticum ATCC 700332</name>
    <dbReference type="NCBI Taxonomy" id="1321815"/>
    <lineage>
        <taxon>Bacteria</taxon>
        <taxon>Pseudomonadati</taxon>
        <taxon>Spirochaetota</taxon>
        <taxon>Spirochaetia</taxon>
        <taxon>Spirochaetales</taxon>
        <taxon>Treponemataceae</taxon>
        <taxon>Treponema</taxon>
    </lineage>
</organism>
<dbReference type="InterPro" id="IPR005791">
    <property type="entry name" value="SecD"/>
</dbReference>
<evidence type="ECO:0000256" key="1">
    <source>
        <dbReference type="ARBA" id="ARBA00004651"/>
    </source>
</evidence>
<dbReference type="Pfam" id="PF21760">
    <property type="entry name" value="SecD_1st"/>
    <property type="match status" value="1"/>
</dbReference>
<dbReference type="EMBL" id="AWVH01000026">
    <property type="protein sequence ID" value="ERJ93398.1"/>
    <property type="molecule type" value="Genomic_DNA"/>
</dbReference>
<dbReference type="SUPFAM" id="SSF82866">
    <property type="entry name" value="Multidrug efflux transporter AcrB transmembrane domain"/>
    <property type="match status" value="1"/>
</dbReference>
<comment type="subunit">
    <text evidence="9">Forms a complex with SecF. Part of the essential Sec protein translocation apparatus which comprises SecA, SecYEG and auxiliary proteins SecDF. Other proteins may also be involved.</text>
</comment>
<sequence>MMNKRSRLFLILAVIALCFVFLWPSVAWYAGTPKETQALALSSLEKIKDYSTVTAAITVNKLKEIQRADRTAVLSDEYAWLAKKAEKLYKEAGEKAPSPMTVRAALLAFGGTDASAADAEAACRAVFENRYRDEILKAKNRYARAVKLGLDLSGGMSVIVKADLDAAFASQKGTAAGDDETSFKEQAMVQAIDTLRSRIDKFGLSEPVIRKQGEDRIYIELPGAAESDRINTIIMGKGILNIRLVDSQATDVFNEYYRSHLADTFTASGELLNPSIVPQDSEVLGLYKKDDYGLDERIGYLVVKKEVVLDGKHIKAATVGSGKLGKPEVHLTLDSDGAVIFGDFTASHVDQFLAIVSDDKVKSYARIDEAIPGGNVAISGFGVEEAQNLQKVLQTAWLSVPLSVESQQVIGASLGQETIRQGIKAVLLGLALVLVFMLLWYKGAGINAVVAQVLNLFMMFSILSAFGLTVTLPSIAGMILTIGMAVDANVIIFERIRDELRLGKSRAASVHAGFDRAFWAVMDSNITTFIAALFLSQLGTGPIQGFAVSLAIGVFSSVFTALFVSRFIFDVGTESLRKEKISVGWGIKVAAPSGVKQ</sequence>
<dbReference type="Proteomes" id="UP000016649">
    <property type="component" value="Unassembled WGS sequence"/>
</dbReference>
<evidence type="ECO:0000313" key="13">
    <source>
        <dbReference type="EMBL" id="ERJ93398.1"/>
    </source>
</evidence>
<name>A0ABN0NZK1_TRELE</name>
<accession>A0ABN0NZK1</accession>
<comment type="caution">
    <text evidence="9">Lacks conserved residue(s) required for the propagation of feature annotation.</text>
</comment>
<evidence type="ECO:0000256" key="7">
    <source>
        <dbReference type="ARBA" id="ARBA00023010"/>
    </source>
</evidence>
<evidence type="ECO:0000256" key="8">
    <source>
        <dbReference type="ARBA" id="ARBA00023136"/>
    </source>
</evidence>
<dbReference type="PANTHER" id="PTHR30081:SF1">
    <property type="entry name" value="PROTEIN TRANSLOCASE SUBUNIT SECD"/>
    <property type="match status" value="1"/>
</dbReference>
<evidence type="ECO:0000256" key="4">
    <source>
        <dbReference type="ARBA" id="ARBA00022692"/>
    </source>
</evidence>
<comment type="subcellular location">
    <subcellularLocation>
        <location evidence="1 9">Cell membrane</location>
        <topology evidence="1 9">Multi-pass membrane protein</topology>
    </subcellularLocation>
</comment>
<evidence type="ECO:0000256" key="5">
    <source>
        <dbReference type="ARBA" id="ARBA00022927"/>
    </source>
</evidence>
<dbReference type="InterPro" id="IPR054384">
    <property type="entry name" value="SecDF_P1_head"/>
</dbReference>
<dbReference type="InterPro" id="IPR001036">
    <property type="entry name" value="Acrflvin-R"/>
</dbReference>
<comment type="caution">
    <text evidence="13">The sequence shown here is derived from an EMBL/GenBank/DDBJ whole genome shotgun (WGS) entry which is preliminary data.</text>
</comment>
<keyword evidence="6 9" id="KW-1133">Transmembrane helix</keyword>
<keyword evidence="5 9" id="KW-0653">Protein transport</keyword>
<dbReference type="Pfam" id="PF02355">
    <property type="entry name" value="SecD_SecF_C"/>
    <property type="match status" value="1"/>
</dbReference>
<proteinExistence type="inferred from homology"/>
<evidence type="ECO:0000313" key="14">
    <source>
        <dbReference type="Proteomes" id="UP000016649"/>
    </source>
</evidence>
<dbReference type="PANTHER" id="PTHR30081">
    <property type="entry name" value="PROTEIN-EXPORT MEMBRANE PROTEIN SEC"/>
    <property type="match status" value="1"/>
</dbReference>
<evidence type="ECO:0000259" key="11">
    <source>
        <dbReference type="Pfam" id="PF21760"/>
    </source>
</evidence>
<comment type="similarity">
    <text evidence="9">Belongs to the SecD/SecF family. SecD subfamily.</text>
</comment>
<feature type="transmembrane region" description="Helical" evidence="9">
    <location>
        <begin position="475"/>
        <end position="496"/>
    </location>
</feature>
<feature type="transmembrane region" description="Helical" evidence="9">
    <location>
        <begin position="517"/>
        <end position="535"/>
    </location>
</feature>
<dbReference type="Gene3D" id="1.20.1640.10">
    <property type="entry name" value="Multidrug efflux transporter AcrB transmembrane domain"/>
    <property type="match status" value="1"/>
</dbReference>
<dbReference type="Gene3D" id="3.30.70.3220">
    <property type="match status" value="1"/>
</dbReference>
<protein>
    <recommendedName>
        <fullName evidence="9">Protein translocase subunit SecD</fullName>
    </recommendedName>
</protein>
<keyword evidence="8 9" id="KW-0472">Membrane</keyword>
<gene>
    <name evidence="9" type="primary">secD</name>
    <name evidence="13" type="ORF">HMPREF9193_01074</name>
</gene>
<dbReference type="NCBIfam" id="TIGR00916">
    <property type="entry name" value="2A0604s01"/>
    <property type="match status" value="1"/>
</dbReference>
<dbReference type="PRINTS" id="PR00702">
    <property type="entry name" value="ACRIFLAVINRP"/>
</dbReference>
<feature type="domain" description="Protein export membrane protein SecD/SecF C-terminal" evidence="10">
    <location>
        <begin position="403"/>
        <end position="567"/>
    </location>
</feature>